<dbReference type="Gene3D" id="1.25.40.10">
    <property type="entry name" value="Tetratricopeptide repeat domain"/>
    <property type="match status" value="1"/>
</dbReference>
<dbReference type="Proteomes" id="UP000014540">
    <property type="component" value="Unassembled WGS sequence"/>
</dbReference>
<reference evidence="2" key="1">
    <citation type="submission" date="2013-04" db="EMBL/GenBank/DDBJ databases">
        <authorList>
            <person name="Harkins D.M."/>
            <person name="Durkin A.S."/>
            <person name="Selengut J.D."/>
            <person name="Sanka R."/>
            <person name="DePew J."/>
            <person name="Purushe J."/>
            <person name="Ahmed A."/>
            <person name="van der Linden H."/>
            <person name="Goris M.G.A."/>
            <person name="Hartskeerl R.A."/>
            <person name="Vinetz J.M."/>
            <person name="Sutton G.G."/>
            <person name="Nelson W.C."/>
            <person name="Fouts D.E."/>
        </authorList>
    </citation>
    <scope>NUCLEOTIDE SEQUENCE [LARGE SCALE GENOMIC DNA]</scope>
    <source>
        <strain evidence="2">BUT 6</strain>
    </source>
</reference>
<feature type="repeat" description="TPR" evidence="1">
    <location>
        <begin position="173"/>
        <end position="206"/>
    </location>
</feature>
<keyword evidence="3" id="KW-1185">Reference proteome</keyword>
<comment type="caution">
    <text evidence="2">The sequence shown here is derived from an EMBL/GenBank/DDBJ whole genome shotgun (WGS) entry which is preliminary data.</text>
</comment>
<dbReference type="AlphaFoldDB" id="S3VFC9"/>
<protein>
    <submittedName>
        <fullName evidence="2">Tetratricopeptide repeat protein</fullName>
    </submittedName>
</protein>
<name>S3VFC9_9LEPT</name>
<sequence length="436" mass="49321">MVSTEIRSMAVLRVLILLIISYNFFPPKIHAKEVIYAFRDPGMPKSTKKDDKPRKEKMILIGETMMFDKVKPIEYEGQYKNLELGYDIRPDIVTVKVHYDPGIRPGQILYLIEKDFDHETFKDGNIVGQIEVKSVFQTAFIGKQLRGVGYLGIAKEKVLSVAYPLSSEQAGPALVERKKGDYHFTRNEIPEAIQAYRKAIRLDPSSPTAHYRLGLLYLSEANSDSKDSSCSGILPMSAGAEFASAWKKRGRFDSDQDAVRFTREYISFLNCKSEQSPTFAKGSAVPEELDRAQDAARVGFEISKSDYELLVRSAETYYRFYLAYSPKKLPPSMQNTEESAKLRKRQDKAWEISERLLKEAGLDNITDYRIHRLTGLLYAKRFLEISGGLQSATISPEAGFLRAKALEAIQAYKQHKPKTVVGDKEIITLEKDLGGV</sequence>
<gene>
    <name evidence="2" type="ORF">LEP1GSC058_0054</name>
</gene>
<dbReference type="PROSITE" id="PS50005">
    <property type="entry name" value="TPR"/>
    <property type="match status" value="1"/>
</dbReference>
<keyword evidence="1" id="KW-0802">TPR repeat</keyword>
<dbReference type="InterPro" id="IPR011990">
    <property type="entry name" value="TPR-like_helical_dom_sf"/>
</dbReference>
<dbReference type="Pfam" id="PF13414">
    <property type="entry name" value="TPR_11"/>
    <property type="match status" value="1"/>
</dbReference>
<evidence type="ECO:0000313" key="3">
    <source>
        <dbReference type="Proteomes" id="UP000014540"/>
    </source>
</evidence>
<evidence type="ECO:0000313" key="2">
    <source>
        <dbReference type="EMBL" id="EPG75195.1"/>
    </source>
</evidence>
<dbReference type="InterPro" id="IPR019734">
    <property type="entry name" value="TPR_rpt"/>
</dbReference>
<dbReference type="STRING" id="1193011.LEP1GSC058_0054"/>
<proteinExistence type="predicted"/>
<evidence type="ECO:0000256" key="1">
    <source>
        <dbReference type="PROSITE-ProRule" id="PRU00339"/>
    </source>
</evidence>
<accession>S3VFC9</accession>
<organism evidence="2 3">
    <name type="scientific">Leptospira fainei serovar Hurstbridge str. BUT 6</name>
    <dbReference type="NCBI Taxonomy" id="1193011"/>
    <lineage>
        <taxon>Bacteria</taxon>
        <taxon>Pseudomonadati</taxon>
        <taxon>Spirochaetota</taxon>
        <taxon>Spirochaetia</taxon>
        <taxon>Leptospirales</taxon>
        <taxon>Leptospiraceae</taxon>
        <taxon>Leptospira</taxon>
    </lineage>
</organism>
<dbReference type="SUPFAM" id="SSF48452">
    <property type="entry name" value="TPR-like"/>
    <property type="match status" value="1"/>
</dbReference>
<dbReference type="EMBL" id="AKWZ02000004">
    <property type="protein sequence ID" value="EPG75195.1"/>
    <property type="molecule type" value="Genomic_DNA"/>
</dbReference>